<dbReference type="InterPro" id="IPR036412">
    <property type="entry name" value="HAD-like_sf"/>
</dbReference>
<dbReference type="Gene3D" id="3.40.50.1000">
    <property type="entry name" value="HAD superfamily/HAD-like"/>
    <property type="match status" value="1"/>
</dbReference>
<organism evidence="2 3">
    <name type="scientific">Flagellimonas zhangzhouensis</name>
    <dbReference type="NCBI Taxonomy" id="1073328"/>
    <lineage>
        <taxon>Bacteria</taxon>
        <taxon>Pseudomonadati</taxon>
        <taxon>Bacteroidota</taxon>
        <taxon>Flavobacteriia</taxon>
        <taxon>Flavobacteriales</taxon>
        <taxon>Flavobacteriaceae</taxon>
        <taxon>Flagellimonas</taxon>
    </lineage>
</organism>
<dbReference type="PANTHER" id="PTHR43316">
    <property type="entry name" value="HYDROLASE, HALOACID DELAHOGENASE-RELATED"/>
    <property type="match status" value="1"/>
</dbReference>
<dbReference type="Proteomes" id="UP000199592">
    <property type="component" value="Unassembled WGS sequence"/>
</dbReference>
<dbReference type="AlphaFoldDB" id="A0A1H2XV93"/>
<dbReference type="SFLD" id="SFLDG01129">
    <property type="entry name" value="C1.5:_HAD__Beta-PGM__Phosphata"/>
    <property type="match status" value="1"/>
</dbReference>
<gene>
    <name evidence="2" type="ORF">SAMN04487892_2840</name>
</gene>
<evidence type="ECO:0000256" key="1">
    <source>
        <dbReference type="ARBA" id="ARBA00022801"/>
    </source>
</evidence>
<dbReference type="InterPro" id="IPR051540">
    <property type="entry name" value="S-2-haloacid_dehalogenase"/>
</dbReference>
<evidence type="ECO:0000313" key="2">
    <source>
        <dbReference type="EMBL" id="SDW96806.1"/>
    </source>
</evidence>
<protein>
    <submittedName>
        <fullName evidence="2">Putative hydrolase of the HAD superfamily</fullName>
    </submittedName>
</protein>
<dbReference type="SUPFAM" id="SSF56784">
    <property type="entry name" value="HAD-like"/>
    <property type="match status" value="1"/>
</dbReference>
<dbReference type="STRING" id="1073328.SAMN05216294_2848"/>
<dbReference type="InterPro" id="IPR023198">
    <property type="entry name" value="PGP-like_dom2"/>
</dbReference>
<evidence type="ECO:0000313" key="3">
    <source>
        <dbReference type="Proteomes" id="UP000199592"/>
    </source>
</evidence>
<dbReference type="RefSeq" id="WP_090297939.1">
    <property type="nucleotide sequence ID" value="NZ_FNKI01000003.1"/>
</dbReference>
<name>A0A1H2XV93_9FLAO</name>
<dbReference type="Gene3D" id="1.10.150.240">
    <property type="entry name" value="Putative phosphatase, domain 2"/>
    <property type="match status" value="1"/>
</dbReference>
<dbReference type="GO" id="GO:0016787">
    <property type="term" value="F:hydrolase activity"/>
    <property type="evidence" value="ECO:0007669"/>
    <property type="project" value="UniProtKB-KW"/>
</dbReference>
<accession>A0A1H2XV93</accession>
<keyword evidence="1 2" id="KW-0378">Hydrolase</keyword>
<reference evidence="3" key="1">
    <citation type="submission" date="2016-10" db="EMBL/GenBank/DDBJ databases">
        <authorList>
            <person name="Varghese N."/>
            <person name="Submissions S."/>
        </authorList>
    </citation>
    <scope>NUCLEOTIDE SEQUENCE [LARGE SCALE GENOMIC DNA]</scope>
    <source>
        <strain evidence="3">DSM 25030</strain>
    </source>
</reference>
<dbReference type="EMBL" id="FNMY01000004">
    <property type="protein sequence ID" value="SDW96806.1"/>
    <property type="molecule type" value="Genomic_DNA"/>
</dbReference>
<keyword evidence="3" id="KW-1185">Reference proteome</keyword>
<dbReference type="PANTHER" id="PTHR43316:SF8">
    <property type="entry name" value="HAD FAMILY HYDROLASE"/>
    <property type="match status" value="1"/>
</dbReference>
<dbReference type="Pfam" id="PF00702">
    <property type="entry name" value="Hydrolase"/>
    <property type="match status" value="1"/>
</dbReference>
<proteinExistence type="predicted"/>
<dbReference type="OrthoDB" id="6101375at2"/>
<sequence>MEVDFSNIKVIGFDADDTLWVNETYFRDTEEKFAELLDAYETKNKIDQELFKMEMANLDIYGYGIKGFMLSMIESALDLSNNQVSQNTISEILNLGKKMISHPVELLDGVEEVLSNLMGKYRLIVLTKGDLLDQERKLEKSGLSQYFHHVEVLSDKKESNYSNLLEHLDIDVNEFLMIGNSLKSDVLPILNIGAQAVHVPFHTTWAHEMVAEDEMVNNHLKLNSLKDILKYLDN</sequence>
<dbReference type="InterPro" id="IPR023214">
    <property type="entry name" value="HAD_sf"/>
</dbReference>
<dbReference type="SFLD" id="SFLDS00003">
    <property type="entry name" value="Haloacid_Dehalogenase"/>
    <property type="match status" value="1"/>
</dbReference>